<evidence type="ECO:0000313" key="2">
    <source>
        <dbReference type="Proteomes" id="UP000887013"/>
    </source>
</evidence>
<comment type="caution">
    <text evidence="1">The sequence shown here is derived from an EMBL/GenBank/DDBJ whole genome shotgun (WGS) entry which is preliminary data.</text>
</comment>
<reference evidence="1" key="1">
    <citation type="submission" date="2020-08" db="EMBL/GenBank/DDBJ databases">
        <title>Multicomponent nature underlies the extraordinary mechanical properties of spider dragline silk.</title>
        <authorList>
            <person name="Kono N."/>
            <person name="Nakamura H."/>
            <person name="Mori M."/>
            <person name="Yoshida Y."/>
            <person name="Ohtoshi R."/>
            <person name="Malay A.D."/>
            <person name="Moran D.A.P."/>
            <person name="Tomita M."/>
            <person name="Numata K."/>
            <person name="Arakawa K."/>
        </authorList>
    </citation>
    <scope>NUCLEOTIDE SEQUENCE</scope>
</reference>
<organism evidence="1 2">
    <name type="scientific">Nephila pilipes</name>
    <name type="common">Giant wood spider</name>
    <name type="synonym">Nephila maculata</name>
    <dbReference type="NCBI Taxonomy" id="299642"/>
    <lineage>
        <taxon>Eukaryota</taxon>
        <taxon>Metazoa</taxon>
        <taxon>Ecdysozoa</taxon>
        <taxon>Arthropoda</taxon>
        <taxon>Chelicerata</taxon>
        <taxon>Arachnida</taxon>
        <taxon>Araneae</taxon>
        <taxon>Araneomorphae</taxon>
        <taxon>Entelegynae</taxon>
        <taxon>Araneoidea</taxon>
        <taxon>Nephilidae</taxon>
        <taxon>Nephila</taxon>
    </lineage>
</organism>
<sequence length="79" mass="8821">MSGRRALSTPHGSSVILFSKINIPECDHRPFVEKGSLTQSFLEMIAKAQVLENLFKAWETFTGALFNLVVSSPENYVCM</sequence>
<evidence type="ECO:0000313" key="1">
    <source>
        <dbReference type="EMBL" id="GFT18849.1"/>
    </source>
</evidence>
<proteinExistence type="predicted"/>
<protein>
    <submittedName>
        <fullName evidence="1">Uncharacterized protein</fullName>
    </submittedName>
</protein>
<name>A0A8X6NKZ1_NEPPI</name>
<dbReference type="Proteomes" id="UP000887013">
    <property type="component" value="Unassembled WGS sequence"/>
</dbReference>
<accession>A0A8X6NKZ1</accession>
<keyword evidence="2" id="KW-1185">Reference proteome</keyword>
<dbReference type="AlphaFoldDB" id="A0A8X6NKZ1"/>
<dbReference type="EMBL" id="BMAW01010452">
    <property type="protein sequence ID" value="GFT18849.1"/>
    <property type="molecule type" value="Genomic_DNA"/>
</dbReference>
<gene>
    <name evidence="1" type="ORF">NPIL_232941</name>
</gene>